<proteinExistence type="predicted"/>
<gene>
    <name evidence="3" type="ORF">J9253_03495</name>
</gene>
<dbReference type="Pfam" id="PF19040">
    <property type="entry name" value="SGNH"/>
    <property type="match status" value="1"/>
</dbReference>
<accession>A0ABX7WTL6</accession>
<evidence type="ECO:0000256" key="1">
    <source>
        <dbReference type="SAM" id="SignalP"/>
    </source>
</evidence>
<dbReference type="InterPro" id="IPR043968">
    <property type="entry name" value="SGNH"/>
</dbReference>
<organism evidence="3 4">
    <name type="scientific">Thiothrix litoralis</name>
    <dbReference type="NCBI Taxonomy" id="2891210"/>
    <lineage>
        <taxon>Bacteria</taxon>
        <taxon>Pseudomonadati</taxon>
        <taxon>Pseudomonadota</taxon>
        <taxon>Gammaproteobacteria</taxon>
        <taxon>Thiotrichales</taxon>
        <taxon>Thiotrichaceae</taxon>
        <taxon>Thiothrix</taxon>
    </lineage>
</organism>
<sequence length="276" mass="30134">MSKIPLFLLTGLVVLLVSNVMAASSAARSNLLGAADPKVSGEYAFSQCRALQGKPFASNTQKKKALIVGDSYGCDFLNSVLENGYLKDYQIRVRFIPYSCQTVLGEGSEHFIDAKDRAFCAKPERADSLERAKVQIQEADLVIFSARWKPEIAEELPGTLANLGLKPQQKVVVVGSKFFGKISVREYLRMSDAELKALKNTVDIAEAKTINATLAKNLGNQAAFVDPHALLCGEGARCPLFTDDLKLISYDGRHLTKDGARYVGKVLFEHSALGQM</sequence>
<feature type="domain" description="SGNH" evidence="2">
    <location>
        <begin position="55"/>
        <end position="266"/>
    </location>
</feature>
<evidence type="ECO:0000313" key="4">
    <source>
        <dbReference type="Proteomes" id="UP000672039"/>
    </source>
</evidence>
<keyword evidence="4" id="KW-1185">Reference proteome</keyword>
<protein>
    <recommendedName>
        <fullName evidence="2">SGNH domain-containing protein</fullName>
    </recommendedName>
</protein>
<dbReference type="EMBL" id="CP072801">
    <property type="protein sequence ID" value="QTR47020.1"/>
    <property type="molecule type" value="Genomic_DNA"/>
</dbReference>
<dbReference type="Proteomes" id="UP000672039">
    <property type="component" value="Chromosome"/>
</dbReference>
<dbReference type="RefSeq" id="WP_210223324.1">
    <property type="nucleotide sequence ID" value="NZ_CP072801.1"/>
</dbReference>
<name>A0ABX7WTL6_9GAMM</name>
<feature type="chain" id="PRO_5045934136" description="SGNH domain-containing protein" evidence="1">
    <location>
        <begin position="23"/>
        <end position="276"/>
    </location>
</feature>
<evidence type="ECO:0000313" key="3">
    <source>
        <dbReference type="EMBL" id="QTR47020.1"/>
    </source>
</evidence>
<feature type="signal peptide" evidence="1">
    <location>
        <begin position="1"/>
        <end position="22"/>
    </location>
</feature>
<evidence type="ECO:0000259" key="2">
    <source>
        <dbReference type="Pfam" id="PF19040"/>
    </source>
</evidence>
<reference evidence="3 4" key="1">
    <citation type="submission" date="2021-04" db="EMBL/GenBank/DDBJ databases">
        <title>Genomics, taxonomy and metabolism of representatives of sulfur bacteria of the genus Thiothrix: Thiothrix fructosivorans QT, Thiothrix unzii A1T and three new species, Thiothrix subterranea sp. nov., Thiothrix litoralis sp. nov. and 'Candidatus Thiothrix anitrata' sp. nov.</title>
        <authorList>
            <person name="Ravin N.V."/>
            <person name="Smolyakov D."/>
            <person name="Rudenko T.S."/>
            <person name="Mardanov A.V."/>
            <person name="Beletsky A.V."/>
            <person name="Markov N.D."/>
            <person name="Fomenkov A.I."/>
            <person name="Roberts R.J."/>
            <person name="Karnachuk O.V."/>
            <person name="Novikov A."/>
            <person name="Grabovich M.Y."/>
        </authorList>
    </citation>
    <scope>NUCLEOTIDE SEQUENCE [LARGE SCALE GENOMIC DNA]</scope>
    <source>
        <strain evidence="3 4">AS</strain>
    </source>
</reference>
<keyword evidence="1" id="KW-0732">Signal</keyword>